<evidence type="ECO:0000256" key="9">
    <source>
        <dbReference type="ARBA" id="ARBA00023002"/>
    </source>
</evidence>
<keyword evidence="14" id="KW-1185">Reference proteome</keyword>
<dbReference type="PANTHER" id="PTHR24291">
    <property type="entry name" value="CYTOCHROME P450 FAMILY 4"/>
    <property type="match status" value="1"/>
</dbReference>
<dbReference type="AlphaFoldDB" id="A0A8J2PCX6"/>
<keyword evidence="12" id="KW-0503">Monooxygenase</keyword>
<evidence type="ECO:0000256" key="10">
    <source>
        <dbReference type="ARBA" id="ARBA00023004"/>
    </source>
</evidence>
<dbReference type="EMBL" id="CAJVCH010428233">
    <property type="protein sequence ID" value="CAG7818697.1"/>
    <property type="molecule type" value="Genomic_DNA"/>
</dbReference>
<evidence type="ECO:0000256" key="8">
    <source>
        <dbReference type="ARBA" id="ARBA00022848"/>
    </source>
</evidence>
<dbReference type="Pfam" id="PF00067">
    <property type="entry name" value="p450"/>
    <property type="match status" value="1"/>
</dbReference>
<dbReference type="PANTHER" id="PTHR24291:SF189">
    <property type="entry name" value="CYTOCHROME P450 4C3-RELATED"/>
    <property type="match status" value="1"/>
</dbReference>
<evidence type="ECO:0008006" key="15">
    <source>
        <dbReference type="Google" id="ProtNLM"/>
    </source>
</evidence>
<dbReference type="GO" id="GO:0005506">
    <property type="term" value="F:iron ion binding"/>
    <property type="evidence" value="ECO:0007669"/>
    <property type="project" value="InterPro"/>
</dbReference>
<dbReference type="InterPro" id="IPR017972">
    <property type="entry name" value="Cyt_P450_CS"/>
</dbReference>
<evidence type="ECO:0000256" key="2">
    <source>
        <dbReference type="ARBA" id="ARBA00004524"/>
    </source>
</evidence>
<dbReference type="GO" id="GO:0016705">
    <property type="term" value="F:oxidoreductase activity, acting on paired donors, with incorporation or reduction of molecular oxygen"/>
    <property type="evidence" value="ECO:0007669"/>
    <property type="project" value="InterPro"/>
</dbReference>
<keyword evidence="7" id="KW-0256">Endoplasmic reticulum</keyword>
<keyword evidence="9 12" id="KW-0560">Oxidoreductase</keyword>
<comment type="similarity">
    <text evidence="4 12">Belongs to the cytochrome P450 family.</text>
</comment>
<comment type="caution">
    <text evidence="13">The sequence shown here is derived from an EMBL/GenBank/DDBJ whole genome shotgun (WGS) entry which is preliminary data.</text>
</comment>
<organism evidence="13 14">
    <name type="scientific">Allacma fusca</name>
    <dbReference type="NCBI Taxonomy" id="39272"/>
    <lineage>
        <taxon>Eukaryota</taxon>
        <taxon>Metazoa</taxon>
        <taxon>Ecdysozoa</taxon>
        <taxon>Arthropoda</taxon>
        <taxon>Hexapoda</taxon>
        <taxon>Collembola</taxon>
        <taxon>Symphypleona</taxon>
        <taxon>Sminthuridae</taxon>
        <taxon>Allacma</taxon>
    </lineage>
</organism>
<dbReference type="GO" id="GO:0005789">
    <property type="term" value="C:endoplasmic reticulum membrane"/>
    <property type="evidence" value="ECO:0007669"/>
    <property type="project" value="UniProtKB-SubCell"/>
</dbReference>
<evidence type="ECO:0000256" key="4">
    <source>
        <dbReference type="ARBA" id="ARBA00010617"/>
    </source>
</evidence>
<proteinExistence type="inferred from homology"/>
<evidence type="ECO:0000256" key="5">
    <source>
        <dbReference type="ARBA" id="ARBA00022617"/>
    </source>
</evidence>
<keyword evidence="5 12" id="KW-0349">Heme</keyword>
<evidence type="ECO:0000256" key="1">
    <source>
        <dbReference type="ARBA" id="ARBA00001971"/>
    </source>
</evidence>
<evidence type="ECO:0000256" key="3">
    <source>
        <dbReference type="ARBA" id="ARBA00004586"/>
    </source>
</evidence>
<keyword evidence="10 12" id="KW-0408">Iron</keyword>
<dbReference type="InterPro" id="IPR001128">
    <property type="entry name" value="Cyt_P450"/>
</dbReference>
<protein>
    <recommendedName>
        <fullName evidence="15">Cytochrome P450</fullName>
    </recommendedName>
</protein>
<keyword evidence="8" id="KW-0492">Microsome</keyword>
<dbReference type="GO" id="GO:0020037">
    <property type="term" value="F:heme binding"/>
    <property type="evidence" value="ECO:0007669"/>
    <property type="project" value="InterPro"/>
</dbReference>
<evidence type="ECO:0000256" key="11">
    <source>
        <dbReference type="ARBA" id="ARBA00023136"/>
    </source>
</evidence>
<evidence type="ECO:0000313" key="13">
    <source>
        <dbReference type="EMBL" id="CAG7818697.1"/>
    </source>
</evidence>
<dbReference type="Proteomes" id="UP000708208">
    <property type="component" value="Unassembled WGS sequence"/>
</dbReference>
<keyword evidence="11" id="KW-0472">Membrane</keyword>
<dbReference type="OrthoDB" id="1470350at2759"/>
<dbReference type="PROSITE" id="PS00086">
    <property type="entry name" value="CYTOCHROME_P450"/>
    <property type="match status" value="1"/>
</dbReference>
<gene>
    <name evidence="13" type="ORF">AFUS01_LOCUS29182</name>
</gene>
<evidence type="ECO:0000313" key="14">
    <source>
        <dbReference type="Proteomes" id="UP000708208"/>
    </source>
</evidence>
<comment type="cofactor">
    <cofactor evidence="1">
        <name>heme</name>
        <dbReference type="ChEBI" id="CHEBI:30413"/>
    </cofactor>
</comment>
<comment type="subcellular location">
    <subcellularLocation>
        <location evidence="3">Endoplasmic reticulum membrane</location>
    </subcellularLocation>
    <subcellularLocation>
        <location evidence="2">Microsome membrane</location>
    </subcellularLocation>
</comment>
<accession>A0A8J2PCX6</accession>
<sequence>MPWLWPKFCWDLSSIGRKEKVTREYLQNFMDKIVEERKSEILENWNDINLKQTNAEFEKKGKDSLVALDYCLHLQLRGNTEFTDRYIRDLMNSAILAGHDTVTAGLNFALYLLAANPKEQAKLHAELDEVFGNDQDRNVESSDLPKLQFLECCIKETERLYPPIPLMPRTPENDFELDKDCVVPKGVDIVVTPWVTHRLPEFFPEPEEFRPSRFFPENCTGRHPYAYVAFSGGTRICMGQRCTYVSAFL</sequence>
<evidence type="ECO:0000256" key="7">
    <source>
        <dbReference type="ARBA" id="ARBA00022824"/>
    </source>
</evidence>
<dbReference type="InterPro" id="IPR050196">
    <property type="entry name" value="Cytochrome_P450_Monoox"/>
</dbReference>
<evidence type="ECO:0000256" key="6">
    <source>
        <dbReference type="ARBA" id="ARBA00022723"/>
    </source>
</evidence>
<reference evidence="13" key="1">
    <citation type="submission" date="2021-06" db="EMBL/GenBank/DDBJ databases">
        <authorList>
            <person name="Hodson N. C."/>
            <person name="Mongue J. A."/>
            <person name="Jaron S. K."/>
        </authorList>
    </citation>
    <scope>NUCLEOTIDE SEQUENCE</scope>
</reference>
<name>A0A8J2PCX6_9HEXA</name>
<evidence type="ECO:0000256" key="12">
    <source>
        <dbReference type="RuleBase" id="RU000461"/>
    </source>
</evidence>
<dbReference type="GO" id="GO:0004497">
    <property type="term" value="F:monooxygenase activity"/>
    <property type="evidence" value="ECO:0007669"/>
    <property type="project" value="UniProtKB-KW"/>
</dbReference>
<keyword evidence="6 12" id="KW-0479">Metal-binding</keyword>